<name>A0A9X3PFT7_9ACTN</name>
<accession>A0A9X3PFT7</accession>
<evidence type="ECO:0000256" key="5">
    <source>
        <dbReference type="SAM" id="Phobius"/>
    </source>
</evidence>
<evidence type="ECO:0000259" key="6">
    <source>
        <dbReference type="PROSITE" id="PS50893"/>
    </source>
</evidence>
<comment type="subcellular location">
    <subcellularLocation>
        <location evidence="1">Cell membrane</location>
        <topology evidence="1">Multi-pass membrane protein</topology>
    </subcellularLocation>
</comment>
<dbReference type="AlphaFoldDB" id="A0A9X3PFT7"/>
<feature type="transmembrane region" description="Helical" evidence="5">
    <location>
        <begin position="172"/>
        <end position="192"/>
    </location>
</feature>
<dbReference type="GO" id="GO:0015421">
    <property type="term" value="F:ABC-type oligopeptide transporter activity"/>
    <property type="evidence" value="ECO:0007669"/>
    <property type="project" value="TreeGrafter"/>
</dbReference>
<dbReference type="InterPro" id="IPR011527">
    <property type="entry name" value="ABC1_TM_dom"/>
</dbReference>
<dbReference type="InterPro" id="IPR027417">
    <property type="entry name" value="P-loop_NTPase"/>
</dbReference>
<feature type="transmembrane region" description="Helical" evidence="5">
    <location>
        <begin position="146"/>
        <end position="166"/>
    </location>
</feature>
<evidence type="ECO:0000313" key="9">
    <source>
        <dbReference type="EMBL" id="MDR7336394.1"/>
    </source>
</evidence>
<keyword evidence="8" id="KW-0547">Nucleotide-binding</keyword>
<dbReference type="PROSITE" id="PS50929">
    <property type="entry name" value="ABC_TM1F"/>
    <property type="match status" value="1"/>
</dbReference>
<feature type="transmembrane region" description="Helical" evidence="5">
    <location>
        <begin position="260"/>
        <end position="278"/>
    </location>
</feature>
<evidence type="ECO:0000313" key="11">
    <source>
        <dbReference type="Proteomes" id="UP001183604"/>
    </source>
</evidence>
<reference evidence="8" key="1">
    <citation type="submission" date="2022-12" db="EMBL/GenBank/DDBJ databases">
        <title>Gycomyces niveus sp.nov., a novel actinomycete isolated from soil in Shouguang.</title>
        <authorList>
            <person name="Yang X."/>
        </authorList>
    </citation>
    <scope>NUCLEOTIDE SEQUENCE</scope>
    <source>
        <strain evidence="8">DSM 44724</strain>
    </source>
</reference>
<keyword evidence="11" id="KW-1185">Reference proteome</keyword>
<evidence type="ECO:0000256" key="4">
    <source>
        <dbReference type="ARBA" id="ARBA00023136"/>
    </source>
</evidence>
<dbReference type="PANTHER" id="PTHR43394:SF1">
    <property type="entry name" value="ATP-BINDING CASSETTE SUB-FAMILY B MEMBER 10, MITOCHONDRIAL"/>
    <property type="match status" value="1"/>
</dbReference>
<dbReference type="EMBL" id="JAVDYD010000001">
    <property type="protein sequence ID" value="MDR7336394.1"/>
    <property type="molecule type" value="Genomic_DNA"/>
</dbReference>
<organism evidence="8 10">
    <name type="scientific">Glycomyces lechevalierae</name>
    <dbReference type="NCBI Taxonomy" id="256034"/>
    <lineage>
        <taxon>Bacteria</taxon>
        <taxon>Bacillati</taxon>
        <taxon>Actinomycetota</taxon>
        <taxon>Actinomycetes</taxon>
        <taxon>Glycomycetales</taxon>
        <taxon>Glycomycetaceae</taxon>
        <taxon>Glycomyces</taxon>
    </lineage>
</organism>
<dbReference type="Gene3D" id="1.20.1560.10">
    <property type="entry name" value="ABC transporter type 1, transmembrane domain"/>
    <property type="match status" value="1"/>
</dbReference>
<keyword evidence="2 5" id="KW-0812">Transmembrane</keyword>
<evidence type="ECO:0000256" key="2">
    <source>
        <dbReference type="ARBA" id="ARBA00022692"/>
    </source>
</evidence>
<dbReference type="SUPFAM" id="SSF90123">
    <property type="entry name" value="ABC transporter transmembrane region"/>
    <property type="match status" value="1"/>
</dbReference>
<dbReference type="SUPFAM" id="SSF52540">
    <property type="entry name" value="P-loop containing nucleoside triphosphate hydrolases"/>
    <property type="match status" value="1"/>
</dbReference>
<reference evidence="9 11" key="2">
    <citation type="submission" date="2023-07" db="EMBL/GenBank/DDBJ databases">
        <title>Sequencing the genomes of 1000 actinobacteria strains.</title>
        <authorList>
            <person name="Klenk H.-P."/>
        </authorList>
    </citation>
    <scope>NUCLEOTIDE SEQUENCE [LARGE SCALE GENOMIC DNA]</scope>
    <source>
        <strain evidence="9 11">DSM 44724</strain>
    </source>
</reference>
<feature type="domain" description="ABC transmembrane type-1" evidence="7">
    <location>
        <begin position="32"/>
        <end position="313"/>
    </location>
</feature>
<feature type="transmembrane region" description="Helical" evidence="5">
    <location>
        <begin position="290"/>
        <end position="313"/>
    </location>
</feature>
<dbReference type="InterPro" id="IPR039421">
    <property type="entry name" value="Type_1_exporter"/>
</dbReference>
<dbReference type="Pfam" id="PF00664">
    <property type="entry name" value="ABC_membrane"/>
    <property type="match status" value="1"/>
</dbReference>
<dbReference type="GO" id="GO:0005886">
    <property type="term" value="C:plasma membrane"/>
    <property type="evidence" value="ECO:0007669"/>
    <property type="project" value="UniProtKB-SubCell"/>
</dbReference>
<dbReference type="Pfam" id="PF00005">
    <property type="entry name" value="ABC_tran"/>
    <property type="match status" value="1"/>
</dbReference>
<feature type="transmembrane region" description="Helical" evidence="5">
    <location>
        <begin position="35"/>
        <end position="56"/>
    </location>
</feature>
<dbReference type="PROSITE" id="PS00211">
    <property type="entry name" value="ABC_TRANSPORTER_1"/>
    <property type="match status" value="1"/>
</dbReference>
<proteinExistence type="predicted"/>
<protein>
    <submittedName>
        <fullName evidence="8">ABC transporter ATP-binding protein</fullName>
    </submittedName>
    <submittedName>
        <fullName evidence="9">ABC-type multidrug transport system fused ATPase/permease subunit</fullName>
    </submittedName>
</protein>
<dbReference type="InterPro" id="IPR003439">
    <property type="entry name" value="ABC_transporter-like_ATP-bd"/>
</dbReference>
<feature type="transmembrane region" description="Helical" evidence="5">
    <location>
        <begin position="68"/>
        <end position="88"/>
    </location>
</feature>
<keyword evidence="4 5" id="KW-0472">Membrane</keyword>
<dbReference type="GO" id="GO:0005524">
    <property type="term" value="F:ATP binding"/>
    <property type="evidence" value="ECO:0007669"/>
    <property type="project" value="UniProtKB-KW"/>
</dbReference>
<evidence type="ECO:0000256" key="1">
    <source>
        <dbReference type="ARBA" id="ARBA00004651"/>
    </source>
</evidence>
<dbReference type="PANTHER" id="PTHR43394">
    <property type="entry name" value="ATP-DEPENDENT PERMEASE MDL1, MITOCHONDRIAL"/>
    <property type="match status" value="1"/>
</dbReference>
<dbReference type="RefSeq" id="WP_270119346.1">
    <property type="nucleotide sequence ID" value="NZ_BAAAOM010000002.1"/>
</dbReference>
<dbReference type="Proteomes" id="UP001145799">
    <property type="component" value="Unassembled WGS sequence"/>
</dbReference>
<dbReference type="Gene3D" id="3.40.50.300">
    <property type="entry name" value="P-loop containing nucleotide triphosphate hydrolases"/>
    <property type="match status" value="1"/>
</dbReference>
<dbReference type="Proteomes" id="UP001183604">
    <property type="component" value="Unassembled WGS sequence"/>
</dbReference>
<evidence type="ECO:0000313" key="8">
    <source>
        <dbReference type="EMBL" id="MDA1383389.1"/>
    </source>
</evidence>
<comment type="caution">
    <text evidence="8">The sequence shown here is derived from an EMBL/GenBank/DDBJ whole genome shotgun (WGS) entry which is preliminary data.</text>
</comment>
<gene>
    <name evidence="9" type="ORF">J2S69_000113</name>
    <name evidence="8" type="ORF">O2L01_00235</name>
</gene>
<evidence type="ECO:0000313" key="10">
    <source>
        <dbReference type="Proteomes" id="UP001145799"/>
    </source>
</evidence>
<evidence type="ECO:0000256" key="3">
    <source>
        <dbReference type="ARBA" id="ARBA00022989"/>
    </source>
</evidence>
<dbReference type="GO" id="GO:0016887">
    <property type="term" value="F:ATP hydrolysis activity"/>
    <property type="evidence" value="ECO:0007669"/>
    <property type="project" value="InterPro"/>
</dbReference>
<sequence>MPSRPRPPETARPHTPLRFLADLARRHAGRIALGSLFYLIAGSASMGGLWMLSRIIDDGLIARDGRALALWLGLMALAVTAQASFWVLGFRQFNTADASSQRIIVRRLADHLNEAGTGVRGRVSAGELVNLPSEDMRKAAHTVTELGFLVNNLAMFLIGAILVWTIHPLLGGIVIAGSVVTGLVAGPLLKSLQRRQSDYRDMVGGLTAQAADIVGGLRVLRGIGGDLLFTARYREQSTALRERGYAVANSSSWIHALRNSIPIVFVAVITWAGALLAVDGSLSIGGLASAFSFATIFIAISGNFIISANYLVASWVAAGRLTRFLAVSTDVDDQGTLRSGGGELTDPDSGLTVPDTGLTVLVTAETAPAAEACERLARYRDSEAIWGAKPLEAYALAEVRERIMLLTDEDYLFEASLGETLRVGPDAASAAIETACAADVYTGLGASFDGRIAEGGRNLSGGQRQRLRLARALAAEPQTLLAVEPTSAVDSHTESLIATRVASARASQSTLVVTASPLWLVHADRVVWMVEGKVHATGTHAELLAEPAYRKLASHEESA</sequence>
<keyword evidence="8" id="KW-0067">ATP-binding</keyword>
<evidence type="ECO:0000259" key="7">
    <source>
        <dbReference type="PROSITE" id="PS50929"/>
    </source>
</evidence>
<dbReference type="InterPro" id="IPR017871">
    <property type="entry name" value="ABC_transporter-like_CS"/>
</dbReference>
<dbReference type="EMBL" id="JAPZVQ010000001">
    <property type="protein sequence ID" value="MDA1383389.1"/>
    <property type="molecule type" value="Genomic_DNA"/>
</dbReference>
<dbReference type="PROSITE" id="PS50893">
    <property type="entry name" value="ABC_TRANSPORTER_2"/>
    <property type="match status" value="1"/>
</dbReference>
<dbReference type="InterPro" id="IPR036640">
    <property type="entry name" value="ABC1_TM_sf"/>
</dbReference>
<keyword evidence="3 5" id="KW-1133">Transmembrane helix</keyword>
<feature type="domain" description="ABC transporter" evidence="6">
    <location>
        <begin position="291"/>
        <end position="556"/>
    </location>
</feature>